<dbReference type="Gene3D" id="3.10.450.50">
    <property type="match status" value="1"/>
</dbReference>
<dbReference type="AlphaFoldDB" id="A0A9X1LJ57"/>
<proteinExistence type="predicted"/>
<accession>A0A9X1LJ57</accession>
<keyword evidence="4" id="KW-1185">Reference proteome</keyword>
<comment type="caution">
    <text evidence="3">The sequence shown here is derived from an EMBL/GenBank/DDBJ whole genome shotgun (WGS) entry which is preliminary data.</text>
</comment>
<dbReference type="InterPro" id="IPR027843">
    <property type="entry name" value="DUF4440"/>
</dbReference>
<evidence type="ECO:0000313" key="4">
    <source>
        <dbReference type="Proteomes" id="UP001139414"/>
    </source>
</evidence>
<feature type="signal peptide" evidence="1">
    <location>
        <begin position="1"/>
        <end position="20"/>
    </location>
</feature>
<dbReference type="RefSeq" id="WP_229340027.1">
    <property type="nucleotide sequence ID" value="NZ_JAJBZG010000002.1"/>
</dbReference>
<evidence type="ECO:0000313" key="3">
    <source>
        <dbReference type="EMBL" id="MCB7481275.1"/>
    </source>
</evidence>
<feature type="chain" id="PRO_5040955369" evidence="1">
    <location>
        <begin position="21"/>
        <end position="150"/>
    </location>
</feature>
<evidence type="ECO:0000259" key="2">
    <source>
        <dbReference type="Pfam" id="PF14534"/>
    </source>
</evidence>
<evidence type="ECO:0000256" key="1">
    <source>
        <dbReference type="SAM" id="SignalP"/>
    </source>
</evidence>
<name>A0A9X1LJ57_9FLAO</name>
<dbReference type="Proteomes" id="UP001139414">
    <property type="component" value="Unassembled WGS sequence"/>
</dbReference>
<dbReference type="SUPFAM" id="SSF54427">
    <property type="entry name" value="NTF2-like"/>
    <property type="match status" value="1"/>
</dbReference>
<reference evidence="3" key="1">
    <citation type="submission" date="2021-10" db="EMBL/GenBank/DDBJ databases">
        <title>Gramella sp. ASW11-100T, isolated from marine sediment.</title>
        <authorList>
            <person name="Xia C."/>
        </authorList>
    </citation>
    <scope>NUCLEOTIDE SEQUENCE</scope>
    <source>
        <strain evidence="3">ASW11-100</strain>
    </source>
</reference>
<dbReference type="EMBL" id="JAJBZG010000002">
    <property type="protein sequence ID" value="MCB7481275.1"/>
    <property type="molecule type" value="Genomic_DNA"/>
</dbReference>
<sequence>MKKILTSSILIFTFFNISFAQTSSDEDLLKALVQKSFDDIFSNMDVESIPEYFTEDFILLEHGEVWDLTNLKSMLNSDNRNGIKRINDFEFIQIKVNGDTAWLAYHNKASFKKGDEIVGEMKWLESATAIRTKDGWRMDMLHSTRKPQNE</sequence>
<dbReference type="InterPro" id="IPR032710">
    <property type="entry name" value="NTF2-like_dom_sf"/>
</dbReference>
<keyword evidence="1" id="KW-0732">Signal</keyword>
<feature type="domain" description="DUF4440" evidence="2">
    <location>
        <begin position="37"/>
        <end position="138"/>
    </location>
</feature>
<gene>
    <name evidence="3" type="ORF">LGQ90_08360</name>
</gene>
<dbReference type="Pfam" id="PF14534">
    <property type="entry name" value="DUF4440"/>
    <property type="match status" value="1"/>
</dbReference>
<protein>
    <submittedName>
        <fullName evidence="3">Nuclear transport factor 2 family protein</fullName>
    </submittedName>
</protein>
<organism evidence="3 4">
    <name type="scientific">Christiangramia sediminis</name>
    <dbReference type="NCBI Taxonomy" id="2881336"/>
    <lineage>
        <taxon>Bacteria</taxon>
        <taxon>Pseudomonadati</taxon>
        <taxon>Bacteroidota</taxon>
        <taxon>Flavobacteriia</taxon>
        <taxon>Flavobacteriales</taxon>
        <taxon>Flavobacteriaceae</taxon>
        <taxon>Christiangramia</taxon>
    </lineage>
</organism>